<evidence type="ECO:0000259" key="12">
    <source>
        <dbReference type="SMART" id="SM00839"/>
    </source>
</evidence>
<dbReference type="PIRSF" id="PIRSF000185">
    <property type="entry name" value="Glu_DH"/>
    <property type="match status" value="1"/>
</dbReference>
<evidence type="ECO:0000313" key="13">
    <source>
        <dbReference type="EMBL" id="EAS05270.2"/>
    </source>
</evidence>
<dbReference type="Gene3D" id="3.40.50.720">
    <property type="entry name" value="NAD(P)-binding Rossmann-like Domain"/>
    <property type="match status" value="1"/>
</dbReference>
<keyword evidence="9" id="KW-0547">Nucleotide-binding</keyword>
<dbReference type="PROSITE" id="PS00074">
    <property type="entry name" value="GLFV_DEHYDROGENASE"/>
    <property type="match status" value="1"/>
</dbReference>
<feature type="active site" description="Proton donor" evidence="8">
    <location>
        <position position="131"/>
    </location>
</feature>
<feature type="binding site" evidence="9">
    <location>
        <position position="119"/>
    </location>
    <ligand>
        <name>substrate</name>
    </ligand>
</feature>
<dbReference type="GeneID" id="7826300"/>
<dbReference type="InterPro" id="IPR036291">
    <property type="entry name" value="NAD(P)-bd_dom_sf"/>
</dbReference>
<dbReference type="PANTHER" id="PTHR11606">
    <property type="entry name" value="GLUTAMATE DEHYDROGENASE"/>
    <property type="match status" value="1"/>
</dbReference>
<dbReference type="SMART" id="SM00839">
    <property type="entry name" value="ELFV_dehydrog"/>
    <property type="match status" value="1"/>
</dbReference>
<dbReference type="CDD" id="cd01076">
    <property type="entry name" value="NAD_bind_1_Glu_DH"/>
    <property type="match status" value="1"/>
</dbReference>
<dbReference type="Proteomes" id="UP000009168">
    <property type="component" value="Unassembled WGS sequence"/>
</dbReference>
<dbReference type="InterPro" id="IPR033524">
    <property type="entry name" value="Glu/Leu/Phe/Val_DH_AS"/>
</dbReference>
<name>Q24BW7_TETTS</name>
<dbReference type="InterPro" id="IPR033922">
    <property type="entry name" value="NAD_bind_Glu_DH"/>
</dbReference>
<dbReference type="PRINTS" id="PR00082">
    <property type="entry name" value="GLFDHDRGNASE"/>
</dbReference>
<dbReference type="PANTHER" id="PTHR11606:SF13">
    <property type="entry name" value="GLUTAMATE DEHYDROGENASE 1, MITOCHONDRIAL"/>
    <property type="match status" value="1"/>
</dbReference>
<dbReference type="GO" id="GO:0006538">
    <property type="term" value="P:L-glutamate catabolic process"/>
    <property type="evidence" value="ECO:0007669"/>
    <property type="project" value="TreeGrafter"/>
</dbReference>
<dbReference type="AlphaFoldDB" id="Q24BW7"/>
<dbReference type="InterPro" id="IPR006097">
    <property type="entry name" value="Glu/Leu/Phe/Val/Trp_DH_dimer"/>
</dbReference>
<dbReference type="KEGG" id="tet:TTHERM_01049200"/>
<comment type="similarity">
    <text evidence="2 7 11">Belongs to the Glu/Leu/Phe/Val dehydrogenases family.</text>
</comment>
<evidence type="ECO:0000313" key="14">
    <source>
        <dbReference type="Proteomes" id="UP000009168"/>
    </source>
</evidence>
<evidence type="ECO:0000256" key="11">
    <source>
        <dbReference type="RuleBase" id="RU004417"/>
    </source>
</evidence>
<dbReference type="InterPro" id="IPR014362">
    <property type="entry name" value="Glu_DH"/>
</dbReference>
<keyword evidence="4" id="KW-0496">Mitochondrion</keyword>
<keyword evidence="3 7" id="KW-0560">Oxidoreductase</keyword>
<feature type="binding site" evidence="9">
    <location>
        <position position="388"/>
    </location>
    <ligand>
        <name>substrate</name>
    </ligand>
</feature>
<feature type="binding site" evidence="9">
    <location>
        <position position="259"/>
    </location>
    <ligand>
        <name>NAD(+)</name>
        <dbReference type="ChEBI" id="CHEBI:57540"/>
    </ligand>
</feature>
<keyword evidence="9" id="KW-0520">NAD</keyword>
<keyword evidence="14" id="KW-1185">Reference proteome</keyword>
<dbReference type="InParanoid" id="Q24BW7"/>
<dbReference type="EMBL" id="GG662375">
    <property type="protein sequence ID" value="EAS05270.2"/>
    <property type="molecule type" value="Genomic_DNA"/>
</dbReference>
<evidence type="ECO:0000256" key="8">
    <source>
        <dbReference type="PIRSR" id="PIRSR000185-1"/>
    </source>
</evidence>
<dbReference type="RefSeq" id="XP_001025515.2">
    <property type="nucleotide sequence ID" value="XM_001025515.2"/>
</dbReference>
<dbReference type="eggNOG" id="KOG2250">
    <property type="taxonomic scope" value="Eukaryota"/>
</dbReference>
<evidence type="ECO:0000256" key="3">
    <source>
        <dbReference type="ARBA" id="ARBA00023002"/>
    </source>
</evidence>
<evidence type="ECO:0000256" key="4">
    <source>
        <dbReference type="ARBA" id="ARBA00023128"/>
    </source>
</evidence>
<accession>Q24BW7</accession>
<comment type="catalytic activity">
    <reaction evidence="5">
        <text>L-glutamate + NAD(+) + H2O = 2-oxoglutarate + NH4(+) + NADH + H(+)</text>
        <dbReference type="Rhea" id="RHEA:15133"/>
        <dbReference type="ChEBI" id="CHEBI:15377"/>
        <dbReference type="ChEBI" id="CHEBI:15378"/>
        <dbReference type="ChEBI" id="CHEBI:16810"/>
        <dbReference type="ChEBI" id="CHEBI:28938"/>
        <dbReference type="ChEBI" id="CHEBI:29985"/>
        <dbReference type="ChEBI" id="CHEBI:57540"/>
        <dbReference type="ChEBI" id="CHEBI:57945"/>
        <dbReference type="EC" id="1.4.1.3"/>
    </reaction>
</comment>
<dbReference type="InterPro" id="IPR046346">
    <property type="entry name" value="Aminoacid_DH-like_N_sf"/>
</dbReference>
<reference evidence="14" key="1">
    <citation type="journal article" date="2006" name="PLoS Biol.">
        <title>Macronuclear genome sequence of the ciliate Tetrahymena thermophila, a model eukaryote.</title>
        <authorList>
            <person name="Eisen J.A."/>
            <person name="Coyne R.S."/>
            <person name="Wu M."/>
            <person name="Wu D."/>
            <person name="Thiagarajan M."/>
            <person name="Wortman J.R."/>
            <person name="Badger J.H."/>
            <person name="Ren Q."/>
            <person name="Amedeo P."/>
            <person name="Jones K.M."/>
            <person name="Tallon L.J."/>
            <person name="Delcher A.L."/>
            <person name="Salzberg S.L."/>
            <person name="Silva J.C."/>
            <person name="Haas B.J."/>
            <person name="Majoros W.H."/>
            <person name="Farzad M."/>
            <person name="Carlton J.M."/>
            <person name="Smith R.K. Jr."/>
            <person name="Garg J."/>
            <person name="Pearlman R.E."/>
            <person name="Karrer K.M."/>
            <person name="Sun L."/>
            <person name="Manning G."/>
            <person name="Elde N.C."/>
            <person name="Turkewitz A.P."/>
            <person name="Asai D.J."/>
            <person name="Wilkes D.E."/>
            <person name="Wang Y."/>
            <person name="Cai H."/>
            <person name="Collins K."/>
            <person name="Stewart B.A."/>
            <person name="Lee S.R."/>
            <person name="Wilamowska K."/>
            <person name="Weinberg Z."/>
            <person name="Ruzzo W.L."/>
            <person name="Wloga D."/>
            <person name="Gaertig J."/>
            <person name="Frankel J."/>
            <person name="Tsao C.-C."/>
            <person name="Gorovsky M.A."/>
            <person name="Keeling P.J."/>
            <person name="Waller R.F."/>
            <person name="Patron N.J."/>
            <person name="Cherry J.M."/>
            <person name="Stover N.A."/>
            <person name="Krieger C.J."/>
            <person name="del Toro C."/>
            <person name="Ryder H.F."/>
            <person name="Williamson S.C."/>
            <person name="Barbeau R.A."/>
            <person name="Hamilton E.P."/>
            <person name="Orias E."/>
        </authorList>
    </citation>
    <scope>NUCLEOTIDE SEQUENCE [LARGE SCALE GENOMIC DNA]</scope>
    <source>
        <strain evidence="14">SB210</strain>
    </source>
</reference>
<dbReference type="InterPro" id="IPR006095">
    <property type="entry name" value="Glu/Leu/Phe/Val/Trp_DH"/>
</dbReference>
<feature type="site" description="Important for catalysis" evidence="10">
    <location>
        <position position="173"/>
    </location>
</feature>
<protein>
    <recommendedName>
        <fullName evidence="7">Glutamate dehydrogenase</fullName>
    </recommendedName>
</protein>
<evidence type="ECO:0000256" key="1">
    <source>
        <dbReference type="ARBA" id="ARBA00004173"/>
    </source>
</evidence>
<sequence length="499" mass="55737">MLSKILSSRLPANSLVSMYNPSFSSVAGEPKFLEMVHQYFDAAASYTRISPDKLNYYKKADCVIKFTIPLVRDDGTIESIEAYRAQHKLHRLPTKGGTRYAKDINIQEVEALSCLMTLKCAVVNLPYGGAKGGIGFNPKQYSAREIESLTRRYTLELAKKGFIGAAIDVPGPDLGTGEREMSWMKDTYQTFFGHKDINAHGCVTGKALNQGGIRGRTESTGLGVFYCTRDLLNDKPLMEKFGVEPGMKGKRFIIQGFGNVGYWAAKFITEYGGIVTGIAEWDGSIYNSKGIDIEDLYQYKLNKKGIKGYPRAEEAFDNEDAIYKECDVFIPAAFEQTVNKNNANRFNCKVISEAANGPTTIAAEEILTKKGVVFFPDILVNAGGVTVSYFEWLKNLDHMRPGRLTRKWEEKSKLNLLHVISDITGLKLHQLEEKHKNLLRGATDKDIVYSGLEEVMSVAVKETKETCLELHCSMRIAVYVNAIRKIHQHFEVAGMPLAK</sequence>
<dbReference type="OrthoDB" id="6718861at2759"/>
<evidence type="ECO:0000256" key="5">
    <source>
        <dbReference type="ARBA" id="ARBA00047867"/>
    </source>
</evidence>
<dbReference type="SUPFAM" id="SSF51735">
    <property type="entry name" value="NAD(P)-binding Rossmann-fold domains"/>
    <property type="match status" value="1"/>
</dbReference>
<feature type="binding site" evidence="9">
    <location>
        <position position="95"/>
    </location>
    <ligand>
        <name>substrate</name>
    </ligand>
</feature>
<dbReference type="STRING" id="312017.Q24BW7"/>
<evidence type="ECO:0000256" key="10">
    <source>
        <dbReference type="PIRSR" id="PIRSR000185-3"/>
    </source>
</evidence>
<dbReference type="Pfam" id="PF00208">
    <property type="entry name" value="ELFV_dehydrog"/>
    <property type="match status" value="1"/>
</dbReference>
<feature type="binding site" evidence="9">
    <location>
        <position position="220"/>
    </location>
    <ligand>
        <name>NAD(+)</name>
        <dbReference type="ChEBI" id="CHEBI:57540"/>
    </ligand>
</feature>
<dbReference type="Pfam" id="PF02812">
    <property type="entry name" value="ELFV_dehydrog_N"/>
    <property type="match status" value="1"/>
</dbReference>
<evidence type="ECO:0000256" key="9">
    <source>
        <dbReference type="PIRSR" id="PIRSR000185-2"/>
    </source>
</evidence>
<dbReference type="GO" id="GO:0004352">
    <property type="term" value="F:glutamate dehydrogenase (NAD+) activity"/>
    <property type="evidence" value="ECO:0007669"/>
    <property type="project" value="TreeGrafter"/>
</dbReference>
<organism evidence="13 14">
    <name type="scientific">Tetrahymena thermophila (strain SB210)</name>
    <dbReference type="NCBI Taxonomy" id="312017"/>
    <lineage>
        <taxon>Eukaryota</taxon>
        <taxon>Sar</taxon>
        <taxon>Alveolata</taxon>
        <taxon>Ciliophora</taxon>
        <taxon>Intramacronucleata</taxon>
        <taxon>Oligohymenophorea</taxon>
        <taxon>Hymenostomatida</taxon>
        <taxon>Tetrahymenina</taxon>
        <taxon>Tetrahymenidae</taxon>
        <taxon>Tetrahymena</taxon>
    </lineage>
</organism>
<dbReference type="InterPro" id="IPR006096">
    <property type="entry name" value="Glu/Leu/Phe/Val/Trp_DH_C"/>
</dbReference>
<dbReference type="GO" id="GO:0000166">
    <property type="term" value="F:nucleotide binding"/>
    <property type="evidence" value="ECO:0007669"/>
    <property type="project" value="UniProtKB-KW"/>
</dbReference>
<dbReference type="FunFam" id="3.40.50.720:FF:000100">
    <property type="entry name" value="Glutamate dehydrogenase 1, mitochondrial"/>
    <property type="match status" value="1"/>
</dbReference>
<feature type="domain" description="Glutamate/phenylalanine/leucine/valine/L-tryptophan dehydrogenase C-terminal" evidence="12">
    <location>
        <begin position="213"/>
        <end position="494"/>
    </location>
</feature>
<evidence type="ECO:0000256" key="6">
    <source>
        <dbReference type="ARBA" id="ARBA00048577"/>
    </source>
</evidence>
<dbReference type="Gene3D" id="3.40.50.10860">
    <property type="entry name" value="Leucine Dehydrogenase, chain A, domain 1"/>
    <property type="match status" value="1"/>
</dbReference>
<evidence type="ECO:0000256" key="7">
    <source>
        <dbReference type="PIRNR" id="PIRNR000185"/>
    </source>
</evidence>
<evidence type="ECO:0000256" key="2">
    <source>
        <dbReference type="ARBA" id="ARBA00006382"/>
    </source>
</evidence>
<dbReference type="GO" id="GO:0005739">
    <property type="term" value="C:mitochondrion"/>
    <property type="evidence" value="ECO:0007669"/>
    <property type="project" value="UniProtKB-SubCell"/>
</dbReference>
<dbReference type="HOGENOM" id="CLU_025763_1_0_1"/>
<dbReference type="SUPFAM" id="SSF53223">
    <property type="entry name" value="Aminoacid dehydrogenase-like, N-terminal domain"/>
    <property type="match status" value="1"/>
</dbReference>
<dbReference type="FunCoup" id="Q24BW7">
    <property type="interactions" value="63"/>
</dbReference>
<comment type="catalytic activity">
    <reaction evidence="6">
        <text>L-glutamate + NADP(+) + H2O = 2-oxoglutarate + NH4(+) + NADPH + H(+)</text>
        <dbReference type="Rhea" id="RHEA:11612"/>
        <dbReference type="ChEBI" id="CHEBI:15377"/>
        <dbReference type="ChEBI" id="CHEBI:15378"/>
        <dbReference type="ChEBI" id="CHEBI:16810"/>
        <dbReference type="ChEBI" id="CHEBI:28938"/>
        <dbReference type="ChEBI" id="CHEBI:29985"/>
        <dbReference type="ChEBI" id="CHEBI:57783"/>
        <dbReference type="ChEBI" id="CHEBI:58349"/>
        <dbReference type="EC" id="1.4.1.3"/>
    </reaction>
</comment>
<gene>
    <name evidence="13" type="ORF">TTHERM_01049200</name>
</gene>
<comment type="subcellular location">
    <subcellularLocation>
        <location evidence="1">Mitochondrion</location>
    </subcellularLocation>
</comment>
<proteinExistence type="inferred from homology"/>